<dbReference type="InterPro" id="IPR051162">
    <property type="entry name" value="T4SS_component"/>
</dbReference>
<dbReference type="InterPro" id="IPR027417">
    <property type="entry name" value="P-loop_NTPase"/>
</dbReference>
<dbReference type="Proteomes" id="UP000176303">
    <property type="component" value="Unassembled WGS sequence"/>
</dbReference>
<evidence type="ECO:0000259" key="2">
    <source>
        <dbReference type="SMART" id="SM00382"/>
    </source>
</evidence>
<name>A0A1F7U2W8_9BACT</name>
<feature type="region of interest" description="Disordered" evidence="1">
    <location>
        <begin position="262"/>
        <end position="281"/>
    </location>
</feature>
<dbReference type="Gene3D" id="3.40.50.300">
    <property type="entry name" value="P-loop containing nucleotide triphosphate hydrolases"/>
    <property type="match status" value="2"/>
</dbReference>
<dbReference type="AlphaFoldDB" id="A0A1F7U2W8"/>
<dbReference type="PANTHER" id="PTHR30121">
    <property type="entry name" value="UNCHARACTERIZED PROTEIN YJGR-RELATED"/>
    <property type="match status" value="1"/>
</dbReference>
<dbReference type="PANTHER" id="PTHR30121:SF11">
    <property type="entry name" value="AAA+ ATPASE DOMAIN-CONTAINING PROTEIN"/>
    <property type="match status" value="1"/>
</dbReference>
<dbReference type="Pfam" id="PF26449">
    <property type="entry name" value="DUF8128"/>
    <property type="match status" value="1"/>
</dbReference>
<sequence>MFILQIAIGVPAAAPALGGALQPLVQAFTVVGLVFGSLGAILWAIRSVLHRVNRERIGFGQAVLLISVPKETAEKKGEMERTKSLDEIREDISVAEALFSAIGGLRAERGIVSWFTGRSDNFSFEIVAHEGQVWFYVAVPRKMVEFTTQQIHALYPAAQVEDVEDYNLFSPTGAISGGYLVLKRHHLFPIKTFKTIEADPMEAITSALGRVEKGEGAAVQFIVRSARREWRKKGSRVAIEMQKGKSISDAFGATTFTGTLSSMFKSKPKEPQKERTLSPMEQEMQKSIQEKSSKAGVEVNIRVVASAANGEKSRAILNNLMNSFAKYNLYEFGNSLSKVVPGMRKRLVRDFIFRAFDQRRAAVFGAEEIASLFHFPLPTTETPNIHWLLARKAPPPVNAPAEGLVLGKAVYRGDETLIRIKREDRRRHVYVIGRSGVGKSVLIENMAVQDIENGEGVCVVDPHGDLVEAILRRIPKHRVDDVIVFDPSDFERPVGMNPLEVKSEEQKDFAVQEMIAIFYKLFPPEMIGPMFEHTMRNVMLTLMADPVTSGTIVEIPRMITDPDFQKVWVAKVKDPIVRGYWEKEVAKTSDFHKSEMFGYLVSKVGRFVENEMLRNIIGQQKSGFDLREVMDKKKILLVNLAKGKTGEVNANLLGLIIVSKLQMAALARADMPEAERHDFFLYIDEFQNFITDSIATILSEARKYRLCLIIAHQYMGQLSPKGDTAIRDAVLGNAGTILNFRIGIEDAEILEKEFAPTFGAYDLINVEKYTAYIKLLIDNTAAKPFNMQTIAPVKGDPKLAEAIKQLSRLKYGRDKALVEAEILERTQLGVTAAAPLPPIADKL</sequence>
<gene>
    <name evidence="3" type="ORF">A3D72_02060</name>
</gene>
<dbReference type="CDD" id="cd01127">
    <property type="entry name" value="TrwB_TraG_TraD_VirD4"/>
    <property type="match status" value="1"/>
</dbReference>
<dbReference type="InterPro" id="IPR058441">
    <property type="entry name" value="DUF8128"/>
</dbReference>
<feature type="domain" description="AAA+ ATPase" evidence="2">
    <location>
        <begin position="425"/>
        <end position="748"/>
    </location>
</feature>
<dbReference type="SUPFAM" id="SSF52540">
    <property type="entry name" value="P-loop containing nucleoside triphosphate hydrolases"/>
    <property type="match status" value="1"/>
</dbReference>
<feature type="compositionally biased region" description="Basic and acidic residues" evidence="1">
    <location>
        <begin position="267"/>
        <end position="276"/>
    </location>
</feature>
<proteinExistence type="predicted"/>
<dbReference type="GO" id="GO:0016020">
    <property type="term" value="C:membrane"/>
    <property type="evidence" value="ECO:0007669"/>
    <property type="project" value="InterPro"/>
</dbReference>
<evidence type="ECO:0000256" key="1">
    <source>
        <dbReference type="SAM" id="MobiDB-lite"/>
    </source>
</evidence>
<dbReference type="InterPro" id="IPR003593">
    <property type="entry name" value="AAA+_ATPase"/>
</dbReference>
<reference evidence="3 4" key="1">
    <citation type="journal article" date="2016" name="Nat. Commun.">
        <title>Thousands of microbial genomes shed light on interconnected biogeochemical processes in an aquifer system.</title>
        <authorList>
            <person name="Anantharaman K."/>
            <person name="Brown C.T."/>
            <person name="Hug L.A."/>
            <person name="Sharon I."/>
            <person name="Castelle C.J."/>
            <person name="Probst A.J."/>
            <person name="Thomas B.C."/>
            <person name="Singh A."/>
            <person name="Wilkins M.J."/>
            <person name="Karaoz U."/>
            <person name="Brodie E.L."/>
            <person name="Williams K.H."/>
            <person name="Hubbard S.S."/>
            <person name="Banfield J.F."/>
        </authorList>
    </citation>
    <scope>NUCLEOTIDE SEQUENCE [LARGE SCALE GENOMIC DNA]</scope>
</reference>
<dbReference type="InterPro" id="IPR003688">
    <property type="entry name" value="TraG/VirD4"/>
</dbReference>
<dbReference type="Pfam" id="PF02534">
    <property type="entry name" value="T4SS-DNA_transf"/>
    <property type="match status" value="1"/>
</dbReference>
<protein>
    <recommendedName>
        <fullName evidence="2">AAA+ ATPase domain-containing protein</fullName>
    </recommendedName>
</protein>
<comment type="caution">
    <text evidence="3">The sequence shown here is derived from an EMBL/GenBank/DDBJ whole genome shotgun (WGS) entry which is preliminary data.</text>
</comment>
<organism evidence="3 4">
    <name type="scientific">Candidatus Uhrbacteria bacterium RIFCSPHIGHO2_02_FULL_57_19</name>
    <dbReference type="NCBI Taxonomy" id="1802391"/>
    <lineage>
        <taxon>Bacteria</taxon>
        <taxon>Candidatus Uhriibacteriota</taxon>
    </lineage>
</organism>
<evidence type="ECO:0000313" key="4">
    <source>
        <dbReference type="Proteomes" id="UP000176303"/>
    </source>
</evidence>
<dbReference type="STRING" id="1802391.A3D72_02060"/>
<accession>A0A1F7U2W8</accession>
<dbReference type="EMBL" id="MGDZ01000058">
    <property type="protein sequence ID" value="OGL72596.1"/>
    <property type="molecule type" value="Genomic_DNA"/>
</dbReference>
<dbReference type="SMART" id="SM00382">
    <property type="entry name" value="AAA"/>
    <property type="match status" value="1"/>
</dbReference>
<evidence type="ECO:0000313" key="3">
    <source>
        <dbReference type="EMBL" id="OGL72596.1"/>
    </source>
</evidence>